<gene>
    <name evidence="3" type="ORF">H9L12_03295</name>
</gene>
<evidence type="ECO:0000256" key="2">
    <source>
        <dbReference type="SAM" id="Phobius"/>
    </source>
</evidence>
<feature type="region of interest" description="Disordered" evidence="1">
    <location>
        <begin position="42"/>
        <end position="80"/>
    </location>
</feature>
<evidence type="ECO:0000256" key="1">
    <source>
        <dbReference type="SAM" id="MobiDB-lite"/>
    </source>
</evidence>
<proteinExistence type="predicted"/>
<feature type="compositionally biased region" description="Low complexity" evidence="1">
    <location>
        <begin position="68"/>
        <end position="80"/>
    </location>
</feature>
<name>A0A7G9SCN8_9SPHN</name>
<feature type="transmembrane region" description="Helical" evidence="2">
    <location>
        <begin position="18"/>
        <end position="36"/>
    </location>
</feature>
<keyword evidence="4" id="KW-1185">Reference proteome</keyword>
<dbReference type="RefSeq" id="WP_187542604.1">
    <property type="nucleotide sequence ID" value="NZ_CP060717.1"/>
</dbReference>
<dbReference type="EMBL" id="CP060717">
    <property type="protein sequence ID" value="QNN65613.1"/>
    <property type="molecule type" value="Genomic_DNA"/>
</dbReference>
<organism evidence="3 4">
    <name type="scientific">Sphingomonas rhizophila</name>
    <dbReference type="NCBI Taxonomy" id="2071607"/>
    <lineage>
        <taxon>Bacteria</taxon>
        <taxon>Pseudomonadati</taxon>
        <taxon>Pseudomonadota</taxon>
        <taxon>Alphaproteobacteria</taxon>
        <taxon>Sphingomonadales</taxon>
        <taxon>Sphingomonadaceae</taxon>
        <taxon>Sphingomonas</taxon>
    </lineage>
</organism>
<evidence type="ECO:0000313" key="3">
    <source>
        <dbReference type="EMBL" id="QNN65613.1"/>
    </source>
</evidence>
<keyword evidence="2" id="KW-0812">Transmembrane</keyword>
<accession>A0A7G9SCN8</accession>
<protein>
    <submittedName>
        <fullName evidence="3">Uncharacterized protein</fullName>
    </submittedName>
</protein>
<keyword evidence="2" id="KW-1133">Transmembrane helix</keyword>
<evidence type="ECO:0000313" key="4">
    <source>
        <dbReference type="Proteomes" id="UP000515955"/>
    </source>
</evidence>
<keyword evidence="2" id="KW-0472">Membrane</keyword>
<sequence>MQSIRDIKLIRLSDRNRWFAGVAAAALLAGVGGLLIGRSMTDQPVATEQTEEAEGEEHGPEGFIAMTRRSSPRAVSPASRSCSALSCRKLSLRRRSRPHPKARLC</sequence>
<reference evidence="3 4" key="1">
    <citation type="submission" date="2020-08" db="EMBL/GenBank/DDBJ databases">
        <title>Genome sequence of Sphingomonas rhizophila KACC 19189T.</title>
        <authorList>
            <person name="Hyun D.-W."/>
            <person name="Bae J.-W."/>
        </authorList>
    </citation>
    <scope>NUCLEOTIDE SEQUENCE [LARGE SCALE GENOMIC DNA]</scope>
    <source>
        <strain evidence="3 4">KACC 19189</strain>
    </source>
</reference>
<dbReference type="Proteomes" id="UP000515955">
    <property type="component" value="Chromosome"/>
</dbReference>
<dbReference type="AlphaFoldDB" id="A0A7G9SCN8"/>
<dbReference type="KEGG" id="srhi:H9L12_03295"/>